<evidence type="ECO:0000313" key="1">
    <source>
        <dbReference type="EMBL" id="KKO46807.1"/>
    </source>
</evidence>
<proteinExistence type="predicted"/>
<dbReference type="STRING" id="336831.WG68_02340"/>
<dbReference type="AlphaFoldDB" id="A0A0M2V7I6"/>
<evidence type="ECO:0000313" key="2">
    <source>
        <dbReference type="Proteomes" id="UP000034228"/>
    </source>
</evidence>
<comment type="caution">
    <text evidence="1">The sequence shown here is derived from an EMBL/GenBank/DDBJ whole genome shotgun (WGS) entry which is preliminary data.</text>
</comment>
<protein>
    <submittedName>
        <fullName evidence="1">Uncharacterized protein</fullName>
    </submittedName>
</protein>
<dbReference type="OrthoDB" id="5736952at2"/>
<name>A0A0M2V7I6_9GAMM</name>
<dbReference type="RefSeq" id="WP_046556054.1">
    <property type="nucleotide sequence ID" value="NZ_LAHO01000002.1"/>
</dbReference>
<sequence length="234" mass="27153">MQPKHARWLYPAMALAMLVAIGLLARQGLASAYHFKSVYYLERWQHDSVVLLPAYQDAKAAAQRSLKLDNANPHYRLMLARTLEWGHQQQLEQVDPLLLRQLYQQALAQRPQWGDGYAAYAYALAWILAQPEEAARQLLQAQQYGPYMPQPLLLGARLANDFWPQLPPEFKAQYFTDQLKLATAYYPVYRQYIAIARQSPLRDVQCAFLRQHALNPGVYARLRHDLCRHWPQPV</sequence>
<keyword evidence="2" id="KW-1185">Reference proteome</keyword>
<accession>A0A0M2V7I6</accession>
<dbReference type="EMBL" id="LAHO01000002">
    <property type="protein sequence ID" value="KKO46807.1"/>
    <property type="molecule type" value="Genomic_DNA"/>
</dbReference>
<dbReference type="Proteomes" id="UP000034228">
    <property type="component" value="Unassembled WGS sequence"/>
</dbReference>
<reference evidence="1 2" key="1">
    <citation type="submission" date="2015-03" db="EMBL/GenBank/DDBJ databases">
        <title>Draft genome sequences of two protease-producing strains of Arsukibacterium isolated from two cold and alkaline environments.</title>
        <authorList>
            <person name="Lylloff J.E."/>
            <person name="Skov L.B."/>
            <person name="Jepsen M."/>
            <person name="Hallin P.F."/>
            <person name="Sorensen S.J."/>
            <person name="Stougaard P."/>
            <person name="Glaring M.A."/>
        </authorList>
    </citation>
    <scope>NUCLEOTIDE SEQUENCE [LARGE SCALE GENOMIC DNA]</scope>
    <source>
        <strain evidence="1 2">GCM72</strain>
    </source>
</reference>
<dbReference type="SUPFAM" id="SSF81901">
    <property type="entry name" value="HCP-like"/>
    <property type="match status" value="1"/>
</dbReference>
<organism evidence="1 2">
    <name type="scientific">Arsukibacterium ikkense</name>
    <dbReference type="NCBI Taxonomy" id="336831"/>
    <lineage>
        <taxon>Bacteria</taxon>
        <taxon>Pseudomonadati</taxon>
        <taxon>Pseudomonadota</taxon>
        <taxon>Gammaproteobacteria</taxon>
        <taxon>Chromatiales</taxon>
        <taxon>Chromatiaceae</taxon>
        <taxon>Arsukibacterium</taxon>
    </lineage>
</organism>
<gene>
    <name evidence="1" type="ORF">WG68_02340</name>
</gene>